<evidence type="ECO:0000313" key="2">
    <source>
        <dbReference type="Proteomes" id="UP000502823"/>
    </source>
</evidence>
<gene>
    <name evidence="1" type="ORF">Cfor_10042</name>
</gene>
<comment type="caution">
    <text evidence="1">The sequence shown here is derived from an EMBL/GenBank/DDBJ whole genome shotgun (WGS) entry which is preliminary data.</text>
</comment>
<dbReference type="InParanoid" id="A0A6L2Q1A1"/>
<reference evidence="2" key="1">
    <citation type="submission" date="2020-01" db="EMBL/GenBank/DDBJ databases">
        <title>Draft genome sequence of the Termite Coptotermes fromosanus.</title>
        <authorList>
            <person name="Itakura S."/>
            <person name="Yosikawa Y."/>
            <person name="Umezawa K."/>
        </authorList>
    </citation>
    <scope>NUCLEOTIDE SEQUENCE [LARGE SCALE GENOMIC DNA]</scope>
</reference>
<organism evidence="1 2">
    <name type="scientific">Coptotermes formosanus</name>
    <name type="common">Formosan subterranean termite</name>
    <dbReference type="NCBI Taxonomy" id="36987"/>
    <lineage>
        <taxon>Eukaryota</taxon>
        <taxon>Metazoa</taxon>
        <taxon>Ecdysozoa</taxon>
        <taxon>Arthropoda</taxon>
        <taxon>Hexapoda</taxon>
        <taxon>Insecta</taxon>
        <taxon>Pterygota</taxon>
        <taxon>Neoptera</taxon>
        <taxon>Polyneoptera</taxon>
        <taxon>Dictyoptera</taxon>
        <taxon>Blattodea</taxon>
        <taxon>Blattoidea</taxon>
        <taxon>Termitoidae</taxon>
        <taxon>Rhinotermitidae</taxon>
        <taxon>Coptotermes</taxon>
    </lineage>
</organism>
<protein>
    <submittedName>
        <fullName evidence="1">Uncharacterized protein</fullName>
    </submittedName>
</protein>
<dbReference type="Proteomes" id="UP000502823">
    <property type="component" value="Unassembled WGS sequence"/>
</dbReference>
<accession>A0A6L2Q1A1</accession>
<keyword evidence="2" id="KW-1185">Reference proteome</keyword>
<dbReference type="EMBL" id="BLKM01012655">
    <property type="protein sequence ID" value="GFG37312.1"/>
    <property type="molecule type" value="Genomic_DNA"/>
</dbReference>
<sequence>KTPIQIVQDIDEWTCGTLEDEAGKSNLSLMSLNVLGKEEEEEHDYDMELEELEQCFKESALDPPDELDRWLSEEARTKEEVVHSKVEDALSMIIASIEGQMNGSLPVGLTKQMGECVRSLLDSCQRNLKRKVQQTRHVLLSEARVRHSFQGEIRRLYQELKTCTAECTALCKVYDQVAWNTEQEMKKHKKMCKGYKILMYKYDALKARIERLAKPVGECEVDANQEDMDTGDEKLCDESLVSLVEQNLVSLSRSLEGVKEQLLQMLQIQPMVREVKMEKVDSSEELDCRRELLQYLEHKPSTHVPLTEEILDKDKKKH</sequence>
<dbReference type="AlphaFoldDB" id="A0A6L2Q1A1"/>
<evidence type="ECO:0000313" key="1">
    <source>
        <dbReference type="EMBL" id="GFG37312.1"/>
    </source>
</evidence>
<feature type="non-terminal residue" evidence="1">
    <location>
        <position position="1"/>
    </location>
</feature>
<proteinExistence type="predicted"/>
<name>A0A6L2Q1A1_COPFO</name>